<proteinExistence type="predicted"/>
<feature type="transmembrane region" description="Helical" evidence="6">
    <location>
        <begin position="7"/>
        <end position="24"/>
    </location>
</feature>
<evidence type="ECO:0000256" key="4">
    <source>
        <dbReference type="ARBA" id="ARBA00022989"/>
    </source>
</evidence>
<evidence type="ECO:0000256" key="2">
    <source>
        <dbReference type="ARBA" id="ARBA00022475"/>
    </source>
</evidence>
<accession>A0ABS6EI19</accession>
<organism evidence="7 8">
    <name type="scientific">Clostridium mobile</name>
    <dbReference type="NCBI Taxonomy" id="2841512"/>
    <lineage>
        <taxon>Bacteria</taxon>
        <taxon>Bacillati</taxon>
        <taxon>Bacillota</taxon>
        <taxon>Clostridia</taxon>
        <taxon>Eubacteriales</taxon>
        <taxon>Clostridiaceae</taxon>
        <taxon>Clostridium</taxon>
    </lineage>
</organism>
<dbReference type="RefSeq" id="WP_216439357.1">
    <property type="nucleotide sequence ID" value="NZ_JAHLQF010000002.1"/>
</dbReference>
<keyword evidence="5 6" id="KW-0472">Membrane</keyword>
<dbReference type="Pfam" id="PF03788">
    <property type="entry name" value="LrgA"/>
    <property type="match status" value="1"/>
</dbReference>
<evidence type="ECO:0000256" key="1">
    <source>
        <dbReference type="ARBA" id="ARBA00004651"/>
    </source>
</evidence>
<keyword evidence="4 6" id="KW-1133">Transmembrane helix</keyword>
<sequence length="116" mass="12936">MKLLRQMGIILVLCLLGELIHNIFKLPIPGNVLGMLLLFIALCSGIIKINMIDTLSKFLLDHLSFFFVPAGVGIISCMAILEGQWVAFLSILFISSIITMVVTGWTIQLYARRNNK</sequence>
<name>A0ABS6EI19_9CLOT</name>
<evidence type="ECO:0000256" key="5">
    <source>
        <dbReference type="ARBA" id="ARBA00023136"/>
    </source>
</evidence>
<reference evidence="7 8" key="1">
    <citation type="submission" date="2021-06" db="EMBL/GenBank/DDBJ databases">
        <authorList>
            <person name="Sun Q."/>
            <person name="Li D."/>
        </authorList>
    </citation>
    <scope>NUCLEOTIDE SEQUENCE [LARGE SCALE GENOMIC DNA]</scope>
    <source>
        <strain evidence="7 8">MSJ-11</strain>
    </source>
</reference>
<dbReference type="PANTHER" id="PTHR33931">
    <property type="entry name" value="HOLIN-LIKE PROTEIN CIDA-RELATED"/>
    <property type="match status" value="1"/>
</dbReference>
<dbReference type="InterPro" id="IPR005538">
    <property type="entry name" value="LrgA/CidA"/>
</dbReference>
<evidence type="ECO:0000313" key="7">
    <source>
        <dbReference type="EMBL" id="MBU5484849.1"/>
    </source>
</evidence>
<evidence type="ECO:0000313" key="8">
    <source>
        <dbReference type="Proteomes" id="UP000726170"/>
    </source>
</evidence>
<gene>
    <name evidence="7" type="ORF">KQI86_10925</name>
</gene>
<keyword evidence="8" id="KW-1185">Reference proteome</keyword>
<feature type="transmembrane region" description="Helical" evidence="6">
    <location>
        <begin position="59"/>
        <end position="81"/>
    </location>
</feature>
<keyword evidence="3 6" id="KW-0812">Transmembrane</keyword>
<comment type="caution">
    <text evidence="7">The sequence shown here is derived from an EMBL/GenBank/DDBJ whole genome shotgun (WGS) entry which is preliminary data.</text>
</comment>
<dbReference type="Proteomes" id="UP000726170">
    <property type="component" value="Unassembled WGS sequence"/>
</dbReference>
<comment type="subcellular location">
    <subcellularLocation>
        <location evidence="1">Cell membrane</location>
        <topology evidence="1">Multi-pass membrane protein</topology>
    </subcellularLocation>
</comment>
<dbReference type="PANTHER" id="PTHR33931:SF2">
    <property type="entry name" value="HOLIN-LIKE PROTEIN CIDA"/>
    <property type="match status" value="1"/>
</dbReference>
<feature type="transmembrane region" description="Helical" evidence="6">
    <location>
        <begin position="30"/>
        <end position="47"/>
    </location>
</feature>
<evidence type="ECO:0000256" key="6">
    <source>
        <dbReference type="SAM" id="Phobius"/>
    </source>
</evidence>
<keyword evidence="2" id="KW-1003">Cell membrane</keyword>
<dbReference type="EMBL" id="JAHLQF010000002">
    <property type="protein sequence ID" value="MBU5484849.1"/>
    <property type="molecule type" value="Genomic_DNA"/>
</dbReference>
<evidence type="ECO:0000256" key="3">
    <source>
        <dbReference type="ARBA" id="ARBA00022692"/>
    </source>
</evidence>
<protein>
    <submittedName>
        <fullName evidence="7">CidA/LrgA family protein</fullName>
    </submittedName>
</protein>
<feature type="transmembrane region" description="Helical" evidence="6">
    <location>
        <begin position="87"/>
        <end position="111"/>
    </location>
</feature>